<comment type="caution">
    <text evidence="1">The sequence shown here is derived from an EMBL/GenBank/DDBJ whole genome shotgun (WGS) entry which is preliminary data.</text>
</comment>
<dbReference type="InterPro" id="IPR036770">
    <property type="entry name" value="Ankyrin_rpt-contain_sf"/>
</dbReference>
<reference evidence="1 2" key="1">
    <citation type="journal article" date="2024" name="Commun. Biol.">
        <title>Comparative genomic analysis of thermophilic fungi reveals convergent evolutionary adaptations and gene losses.</title>
        <authorList>
            <person name="Steindorff A.S."/>
            <person name="Aguilar-Pontes M.V."/>
            <person name="Robinson A.J."/>
            <person name="Andreopoulos B."/>
            <person name="LaButti K."/>
            <person name="Kuo A."/>
            <person name="Mondo S."/>
            <person name="Riley R."/>
            <person name="Otillar R."/>
            <person name="Haridas S."/>
            <person name="Lipzen A."/>
            <person name="Grimwood J."/>
            <person name="Schmutz J."/>
            <person name="Clum A."/>
            <person name="Reid I.D."/>
            <person name="Moisan M.C."/>
            <person name="Butler G."/>
            <person name="Nguyen T.T.M."/>
            <person name="Dewar K."/>
            <person name="Conant G."/>
            <person name="Drula E."/>
            <person name="Henrissat B."/>
            <person name="Hansel C."/>
            <person name="Singer S."/>
            <person name="Hutchinson M.I."/>
            <person name="de Vries R.P."/>
            <person name="Natvig D.O."/>
            <person name="Powell A.J."/>
            <person name="Tsang A."/>
            <person name="Grigoriev I.V."/>
        </authorList>
    </citation>
    <scope>NUCLEOTIDE SEQUENCE [LARGE SCALE GENOMIC DNA]</scope>
    <source>
        <strain evidence="1 2">CBS 620.91</strain>
    </source>
</reference>
<organism evidence="1 2">
    <name type="scientific">Humicola insolens</name>
    <name type="common">Soft-rot fungus</name>
    <dbReference type="NCBI Taxonomy" id="85995"/>
    <lineage>
        <taxon>Eukaryota</taxon>
        <taxon>Fungi</taxon>
        <taxon>Dikarya</taxon>
        <taxon>Ascomycota</taxon>
        <taxon>Pezizomycotina</taxon>
        <taxon>Sordariomycetes</taxon>
        <taxon>Sordariomycetidae</taxon>
        <taxon>Sordariales</taxon>
        <taxon>Chaetomiaceae</taxon>
        <taxon>Mycothermus</taxon>
    </lineage>
</organism>
<evidence type="ECO:0000313" key="2">
    <source>
        <dbReference type="Proteomes" id="UP001583172"/>
    </source>
</evidence>
<keyword evidence="2" id="KW-1185">Reference proteome</keyword>
<accession>A0ABR3VJR6</accession>
<gene>
    <name evidence="1" type="ORF">VTJ49DRAFT_6785</name>
</gene>
<dbReference type="SUPFAM" id="SSF48403">
    <property type="entry name" value="Ankyrin repeat"/>
    <property type="match status" value="1"/>
</dbReference>
<dbReference type="EMBL" id="JAZGSY010000069">
    <property type="protein sequence ID" value="KAL1841608.1"/>
    <property type="molecule type" value="Genomic_DNA"/>
</dbReference>
<dbReference type="Pfam" id="PF00023">
    <property type="entry name" value="Ank"/>
    <property type="match status" value="1"/>
</dbReference>
<sequence>MYAIECGWALDQIKVLVQAGCSVDVRRRTNSCFLLSRGGGLHHHCTPKVCKDRTECLKPTFFWRPKQTLDGSMCQTALHVAISKRKPEILEFLLGECGANRGSLQWPGEEPIPGNCVVPLGSSRTMVSTSPGGFPSMAPGSPFCNRNIEGEVGIDLADLAGARLYNRLKFTILVP</sequence>
<protein>
    <submittedName>
        <fullName evidence="1">Uncharacterized protein</fullName>
    </submittedName>
</protein>
<name>A0ABR3VJR6_HUMIN</name>
<dbReference type="Proteomes" id="UP001583172">
    <property type="component" value="Unassembled WGS sequence"/>
</dbReference>
<dbReference type="Gene3D" id="1.25.40.20">
    <property type="entry name" value="Ankyrin repeat-containing domain"/>
    <property type="match status" value="1"/>
</dbReference>
<dbReference type="InterPro" id="IPR002110">
    <property type="entry name" value="Ankyrin_rpt"/>
</dbReference>
<evidence type="ECO:0000313" key="1">
    <source>
        <dbReference type="EMBL" id="KAL1841608.1"/>
    </source>
</evidence>
<proteinExistence type="predicted"/>